<dbReference type="EMBL" id="JBEZFP010000165">
    <property type="protein sequence ID" value="MEU8139295.1"/>
    <property type="molecule type" value="Genomic_DNA"/>
</dbReference>
<comment type="caution">
    <text evidence="2">The sequence shown here is derived from an EMBL/GenBank/DDBJ whole genome shotgun (WGS) entry which is preliminary data.</text>
</comment>
<evidence type="ECO:0000313" key="3">
    <source>
        <dbReference type="Proteomes" id="UP001551482"/>
    </source>
</evidence>
<name>A0ABV3DU91_9ACTN</name>
<evidence type="ECO:0000256" key="1">
    <source>
        <dbReference type="SAM" id="MobiDB-lite"/>
    </source>
</evidence>
<gene>
    <name evidence="2" type="ORF">AB0C36_38085</name>
</gene>
<keyword evidence="3" id="KW-1185">Reference proteome</keyword>
<reference evidence="2 3" key="1">
    <citation type="submission" date="2024-06" db="EMBL/GenBank/DDBJ databases">
        <title>The Natural Products Discovery Center: Release of the First 8490 Sequenced Strains for Exploring Actinobacteria Biosynthetic Diversity.</title>
        <authorList>
            <person name="Kalkreuter E."/>
            <person name="Kautsar S.A."/>
            <person name="Yang D."/>
            <person name="Bader C.D."/>
            <person name="Teijaro C.N."/>
            <person name="Fluegel L."/>
            <person name="Davis C.M."/>
            <person name="Simpson J.R."/>
            <person name="Lauterbach L."/>
            <person name="Steele A.D."/>
            <person name="Gui C."/>
            <person name="Meng S."/>
            <person name="Li G."/>
            <person name="Viehrig K."/>
            <person name="Ye F."/>
            <person name="Su P."/>
            <person name="Kiefer A.F."/>
            <person name="Nichols A."/>
            <person name="Cepeda A.J."/>
            <person name="Yan W."/>
            <person name="Fan B."/>
            <person name="Jiang Y."/>
            <person name="Adhikari A."/>
            <person name="Zheng C.-J."/>
            <person name="Schuster L."/>
            <person name="Cowan T.M."/>
            <person name="Smanski M.J."/>
            <person name="Chevrette M.G."/>
            <person name="De Carvalho L.P.S."/>
            <person name="Shen B."/>
        </authorList>
    </citation>
    <scope>NUCLEOTIDE SEQUENCE [LARGE SCALE GENOMIC DNA]</scope>
    <source>
        <strain evidence="2 3">NPDC048946</strain>
    </source>
</reference>
<sequence length="372" mass="40168">MSETALTPMSATTVIKVATPSELAEAIPYLLGAQPTDSLVLLGVRPEDGRVGPVLRLDLPPPERFASAAHHHTAQLVQHGVRFLSSIVYVDTPPRDGTRGVDFYRPLAEAVAGACRRRGLVLQESACVQNGRVWSYICRIHACCPPGGTPLPAERHTAVAAAAVTAGIPPPIPLSELAARVRPPEFIAREAVRQAFAHRRAELARRSGDGEDGVRYETIALLQAARIRFAGGDRSMTYDEAARLVLGLDDRKARDHAMSWQDGALPALWTALARRSLPPDSAAPLCLVAWAAWTGDEPAFARVAVNRALDADPTYRLAQLLHTAINSRLDPAEARHLLFPARRPLRATPPETPPVVPDKSATTDPEPPRDPP</sequence>
<dbReference type="Proteomes" id="UP001551482">
    <property type="component" value="Unassembled WGS sequence"/>
</dbReference>
<protein>
    <submittedName>
        <fullName evidence="2">DUF4192 domain-containing protein</fullName>
    </submittedName>
</protein>
<organism evidence="2 3">
    <name type="scientific">Streptodolium elevatio</name>
    <dbReference type="NCBI Taxonomy" id="3157996"/>
    <lineage>
        <taxon>Bacteria</taxon>
        <taxon>Bacillati</taxon>
        <taxon>Actinomycetota</taxon>
        <taxon>Actinomycetes</taxon>
        <taxon>Kitasatosporales</taxon>
        <taxon>Streptomycetaceae</taxon>
        <taxon>Streptodolium</taxon>
    </lineage>
</organism>
<evidence type="ECO:0000313" key="2">
    <source>
        <dbReference type="EMBL" id="MEU8139295.1"/>
    </source>
</evidence>
<dbReference type="RefSeq" id="WP_358363303.1">
    <property type="nucleotide sequence ID" value="NZ_JBEZFP010000165.1"/>
</dbReference>
<feature type="region of interest" description="Disordered" evidence="1">
    <location>
        <begin position="341"/>
        <end position="372"/>
    </location>
</feature>
<dbReference type="InterPro" id="IPR025447">
    <property type="entry name" value="DUF4192"/>
</dbReference>
<accession>A0ABV3DU91</accession>
<proteinExistence type="predicted"/>
<dbReference type="Pfam" id="PF13830">
    <property type="entry name" value="DUF4192"/>
    <property type="match status" value="1"/>
</dbReference>